<evidence type="ECO:0000313" key="1">
    <source>
        <dbReference type="EMBL" id="AJI08977.1"/>
    </source>
</evidence>
<evidence type="ECO:0000313" key="2">
    <source>
        <dbReference type="Proteomes" id="UP000031861"/>
    </source>
</evidence>
<organism evidence="1 2">
    <name type="scientific">Bacillus cereus 03BB108</name>
    <dbReference type="NCBI Taxonomy" id="451709"/>
    <lineage>
        <taxon>Bacteria</taxon>
        <taxon>Bacillati</taxon>
        <taxon>Bacillota</taxon>
        <taxon>Bacilli</taxon>
        <taxon>Bacillales</taxon>
        <taxon>Bacillaceae</taxon>
        <taxon>Bacillus</taxon>
        <taxon>Bacillus cereus group</taxon>
    </lineage>
</organism>
<proteinExistence type="predicted"/>
<protein>
    <submittedName>
        <fullName evidence="1">Uncharacterized protein</fullName>
    </submittedName>
</protein>
<name>A0AAN0SS00_BACCE</name>
<gene>
    <name evidence="1" type="ORF">AK40_5821</name>
</gene>
<keyword evidence="1" id="KW-0614">Plasmid</keyword>
<reference evidence="1 2" key="1">
    <citation type="journal article" date="2015" name="Genome Announc.">
        <title>Complete genome sequences for 35 biothreat assay-relevant bacillus species.</title>
        <authorList>
            <person name="Johnson S.L."/>
            <person name="Daligault H.E."/>
            <person name="Davenport K.W."/>
            <person name="Jaissle J."/>
            <person name="Frey K.G."/>
            <person name="Ladner J.T."/>
            <person name="Broomall S.M."/>
            <person name="Bishop-Lilly K.A."/>
            <person name="Bruce D.C."/>
            <person name="Gibbons H.S."/>
            <person name="Coyne S.R."/>
            <person name="Lo C.C."/>
            <person name="Meincke L."/>
            <person name="Munk A.C."/>
            <person name="Koroleva G.I."/>
            <person name="Rosenzweig C.N."/>
            <person name="Palacios G.F."/>
            <person name="Redden C.L."/>
            <person name="Minogue T.D."/>
            <person name="Chain P.S."/>
        </authorList>
    </citation>
    <scope>NUCLEOTIDE SEQUENCE [LARGE SCALE GENOMIC DNA]</scope>
    <source>
        <strain evidence="1 2">03BB108</strain>
    </source>
</reference>
<accession>A0AAN0SS00</accession>
<geneLocation type="plasmid" evidence="1 2">
    <name>pBFI_1</name>
</geneLocation>
<dbReference type="EMBL" id="CP009639">
    <property type="protein sequence ID" value="AJI08977.1"/>
    <property type="molecule type" value="Genomic_DNA"/>
</dbReference>
<dbReference type="AlphaFoldDB" id="A0AAN0SS00"/>
<sequence length="64" mass="7132">MDATVSNLFLTSFLVVNKLNKDNVLDLISPVFGVLVEINEEYAKGIEGWITPTNPAYLYGIDQK</sequence>
<dbReference type="Proteomes" id="UP000031861">
    <property type="component" value="Plasmid pBFI_1"/>
</dbReference>